<dbReference type="PROSITE" id="PS00387">
    <property type="entry name" value="PPASE"/>
    <property type="match status" value="1"/>
</dbReference>
<dbReference type="SUPFAM" id="SSF102114">
    <property type="entry name" value="Radical SAM enzymes"/>
    <property type="match status" value="1"/>
</dbReference>
<dbReference type="InterPro" id="IPR013785">
    <property type="entry name" value="Aldolase_TIM"/>
</dbReference>
<feature type="binding site" evidence="5">
    <location>
        <position position="64"/>
    </location>
    <ligand>
        <name>[4Fe-4S] cluster</name>
        <dbReference type="ChEBI" id="CHEBI:49883"/>
        <note>4Fe-4S-S-AdoMet</note>
    </ligand>
</feature>
<dbReference type="InterPro" id="IPR058240">
    <property type="entry name" value="rSAM_sf"/>
</dbReference>
<dbReference type="SFLD" id="SFLDS00029">
    <property type="entry name" value="Radical_SAM"/>
    <property type="match status" value="1"/>
</dbReference>
<dbReference type="EMBL" id="AP021874">
    <property type="protein sequence ID" value="BBO70006.1"/>
    <property type="molecule type" value="Genomic_DNA"/>
</dbReference>
<gene>
    <name evidence="8" type="ORF">DSCA_39360</name>
</gene>
<keyword evidence="4 5" id="KW-0411">Iron-sulfur</keyword>
<feature type="binding site" evidence="5">
    <location>
        <position position="71"/>
    </location>
    <ligand>
        <name>[4Fe-4S] cluster</name>
        <dbReference type="ChEBI" id="CHEBI:49883"/>
        <note>4Fe-4S-S-AdoMet</note>
    </ligand>
</feature>
<evidence type="ECO:0000256" key="3">
    <source>
        <dbReference type="ARBA" id="ARBA00023004"/>
    </source>
</evidence>
<proteinExistence type="predicted"/>
<keyword evidence="9" id="KW-1185">Reference proteome</keyword>
<name>A0A5K7YLB5_9BACT</name>
<dbReference type="CDD" id="cd01335">
    <property type="entry name" value="Radical_SAM"/>
    <property type="match status" value="1"/>
</dbReference>
<evidence type="ECO:0000256" key="2">
    <source>
        <dbReference type="ARBA" id="ARBA00022723"/>
    </source>
</evidence>
<evidence type="ECO:0000313" key="9">
    <source>
        <dbReference type="Proteomes" id="UP000427906"/>
    </source>
</evidence>
<dbReference type="SFLD" id="SFLDG01060">
    <property type="entry name" value="BATS_domain_containing"/>
    <property type="match status" value="1"/>
</dbReference>
<evidence type="ECO:0000256" key="6">
    <source>
        <dbReference type="PIRSR" id="PIRSR004762-2"/>
    </source>
</evidence>
<dbReference type="AlphaFoldDB" id="A0A5K7YLB5"/>
<dbReference type="NCBIfam" id="TIGR03956">
    <property type="entry name" value="rSAM_HydE"/>
    <property type="match status" value="1"/>
</dbReference>
<dbReference type="PROSITE" id="PS51918">
    <property type="entry name" value="RADICAL_SAM"/>
    <property type="match status" value="1"/>
</dbReference>
<comment type="cofactor">
    <cofactor evidence="5">
        <name>[4Fe-4S] cluster</name>
        <dbReference type="ChEBI" id="CHEBI:49883"/>
    </cofactor>
    <text evidence="5">Binds 1 [4Fe-4S] cluster. The cluster is coordinated with 3 cysteines and an exchangeable S-adenosyl-L-methionine.</text>
</comment>
<evidence type="ECO:0000256" key="1">
    <source>
        <dbReference type="ARBA" id="ARBA00022691"/>
    </source>
</evidence>
<dbReference type="SFLD" id="SFLDG01280">
    <property type="entry name" value="HydE/PylB-like"/>
    <property type="match status" value="1"/>
</dbReference>
<keyword evidence="1 5" id="KW-0949">S-adenosyl-L-methionine</keyword>
<feature type="domain" description="Radical SAM core" evidence="7">
    <location>
        <begin position="50"/>
        <end position="277"/>
    </location>
</feature>
<dbReference type="PANTHER" id="PTHR43726">
    <property type="entry name" value="3-METHYLORNITHINE SYNTHASE"/>
    <property type="match status" value="1"/>
</dbReference>
<dbReference type="Gene3D" id="3.20.20.70">
    <property type="entry name" value="Aldolase class I"/>
    <property type="match status" value="1"/>
</dbReference>
<dbReference type="SFLD" id="SFLDF00348">
    <property type="entry name" value="FeFe_hydrogenase_maturase_(Hyd"/>
    <property type="match status" value="1"/>
</dbReference>
<dbReference type="SMART" id="SM00729">
    <property type="entry name" value="Elp3"/>
    <property type="match status" value="1"/>
</dbReference>
<dbReference type="KEGG" id="dalk:DSCA_39360"/>
<keyword evidence="5" id="KW-0004">4Fe-4S</keyword>
<reference evidence="8 9" key="1">
    <citation type="submission" date="2019-11" db="EMBL/GenBank/DDBJ databases">
        <title>Comparative genomics of hydrocarbon-degrading Desulfosarcina strains.</title>
        <authorList>
            <person name="Watanabe M."/>
            <person name="Kojima H."/>
            <person name="Fukui M."/>
        </authorList>
    </citation>
    <scope>NUCLEOTIDE SEQUENCE [LARGE SCALE GENOMIC DNA]</scope>
    <source>
        <strain evidence="8 9">PL12</strain>
    </source>
</reference>
<dbReference type="GO" id="GO:0016740">
    <property type="term" value="F:transferase activity"/>
    <property type="evidence" value="ECO:0007669"/>
    <property type="project" value="TreeGrafter"/>
</dbReference>
<evidence type="ECO:0000313" key="8">
    <source>
        <dbReference type="EMBL" id="BBO70006.1"/>
    </source>
</evidence>
<dbReference type="InterPro" id="IPR034422">
    <property type="entry name" value="HydE/PylB-like"/>
</dbReference>
<dbReference type="RefSeq" id="WP_197904630.1">
    <property type="nucleotide sequence ID" value="NZ_AP021874.1"/>
</dbReference>
<evidence type="ECO:0000256" key="5">
    <source>
        <dbReference type="PIRSR" id="PIRSR004762-1"/>
    </source>
</evidence>
<dbReference type="Pfam" id="PF04055">
    <property type="entry name" value="Radical_SAM"/>
    <property type="match status" value="1"/>
</dbReference>
<dbReference type="Proteomes" id="UP000427906">
    <property type="component" value="Chromosome"/>
</dbReference>
<dbReference type="GO" id="GO:0046872">
    <property type="term" value="F:metal ion binding"/>
    <property type="evidence" value="ECO:0007669"/>
    <property type="project" value="UniProtKB-KW"/>
</dbReference>
<dbReference type="InterPro" id="IPR024021">
    <property type="entry name" value="FeFe-hyd_HydE_rSAM"/>
</dbReference>
<keyword evidence="2" id="KW-0479">Metal-binding</keyword>
<evidence type="ECO:0000256" key="4">
    <source>
        <dbReference type="ARBA" id="ARBA00023014"/>
    </source>
</evidence>
<feature type="binding site" evidence="6">
    <location>
        <position position="191"/>
    </location>
    <ligand>
        <name>S-adenosyl-L-methionine</name>
        <dbReference type="ChEBI" id="CHEBI:59789"/>
    </ligand>
</feature>
<sequence length="370" mass="41022">MSTPIQMPDINPPSALSAGQIQSMLELTDGDEIDALSREARWMTLLHCGRTVYFRGIIEFSNICDCDCRYCGIRRSNGDAARYQLAKGEILRQARWCADRGFGSVILQSGERRDACFVDFVTDVVRSIKRETRSAILPDGLGITLCVGEQSRETYGRFFDAGAHRYLLRIETSSPRLFRRWHPARQTFDSRLRCLDHLRSLGYQVGSGVMIGAPWQTTADLAADVAFFRDMDIDMIGMGPYIPHHAAPLAAVGVDAPAVRLRRALLAIAVVRLVLKDVNIAATTALQTLAPLGREKGLASGANVIMPQVTPASCRKNYTLYDDKPCGDETDPGFQKALESRIRGMGRTVGRHQWGDSPHVFHRQALLRSA</sequence>
<dbReference type="PANTHER" id="PTHR43726:SF1">
    <property type="entry name" value="BIOTIN SYNTHASE"/>
    <property type="match status" value="1"/>
</dbReference>
<dbReference type="InterPro" id="IPR006638">
    <property type="entry name" value="Elp3/MiaA/NifB-like_rSAM"/>
</dbReference>
<feature type="binding site" evidence="6">
    <location>
        <position position="171"/>
    </location>
    <ligand>
        <name>S-adenosyl-L-methionine</name>
        <dbReference type="ChEBI" id="CHEBI:59789"/>
    </ligand>
</feature>
<keyword evidence="3 5" id="KW-0408">Iron</keyword>
<dbReference type="InterPro" id="IPR007197">
    <property type="entry name" value="rSAM"/>
</dbReference>
<evidence type="ECO:0000259" key="7">
    <source>
        <dbReference type="PROSITE" id="PS51918"/>
    </source>
</evidence>
<dbReference type="GO" id="GO:0051539">
    <property type="term" value="F:4 iron, 4 sulfur cluster binding"/>
    <property type="evidence" value="ECO:0007669"/>
    <property type="project" value="UniProtKB-KW"/>
</dbReference>
<accession>A0A5K7YLB5</accession>
<feature type="binding site" evidence="5">
    <location>
        <position position="68"/>
    </location>
    <ligand>
        <name>[4Fe-4S] cluster</name>
        <dbReference type="ChEBI" id="CHEBI:49883"/>
        <note>4Fe-4S-S-AdoMet</note>
    </ligand>
</feature>
<organism evidence="8 9">
    <name type="scientific">Desulfosarcina alkanivorans</name>
    <dbReference type="NCBI Taxonomy" id="571177"/>
    <lineage>
        <taxon>Bacteria</taxon>
        <taxon>Pseudomonadati</taxon>
        <taxon>Thermodesulfobacteriota</taxon>
        <taxon>Desulfobacteria</taxon>
        <taxon>Desulfobacterales</taxon>
        <taxon>Desulfosarcinaceae</taxon>
        <taxon>Desulfosarcina</taxon>
    </lineage>
</organism>
<dbReference type="PIRSF" id="PIRSF004762">
    <property type="entry name" value="CHP00423"/>
    <property type="match status" value="1"/>
</dbReference>
<protein>
    <submittedName>
        <fullName evidence="8">[FeFe] hydrogenase H-cluster radical SAM maturase HydE</fullName>
    </submittedName>
</protein>